<reference evidence="3" key="3">
    <citation type="submission" date="2018-08" db="UniProtKB">
        <authorList>
            <consortium name="EnsemblPlants"/>
        </authorList>
    </citation>
    <scope>IDENTIFICATION</scope>
    <source>
        <strain evidence="3">cv. Bd21</strain>
    </source>
</reference>
<accession>A0A0Q3GXU2</accession>
<feature type="chain" id="PRO_5003643468" description="Glycine-rich protein" evidence="1">
    <location>
        <begin position="32"/>
        <end position="157"/>
    </location>
</feature>
<dbReference type="EnsemblPlants" id="KQJ85690">
    <property type="protein sequence ID" value="KQJ85690"/>
    <property type="gene ID" value="BRADI_4g01042v3"/>
</dbReference>
<dbReference type="ExpressionAtlas" id="I1IG77">
    <property type="expression patterns" value="baseline"/>
</dbReference>
<feature type="signal peptide" evidence="1">
    <location>
        <begin position="1"/>
        <end position="31"/>
    </location>
</feature>
<evidence type="ECO:0000313" key="4">
    <source>
        <dbReference type="Proteomes" id="UP000008810"/>
    </source>
</evidence>
<evidence type="ECO:0000313" key="3">
    <source>
        <dbReference type="EnsemblPlants" id="KQJ85690"/>
    </source>
</evidence>
<keyword evidence="1" id="KW-0732">Signal</keyword>
<gene>
    <name evidence="2" type="ORF">BRADI_4g01042v3</name>
</gene>
<dbReference type="OMA" id="YPRCWAL"/>
<organism evidence="2">
    <name type="scientific">Brachypodium distachyon</name>
    <name type="common">Purple false brome</name>
    <name type="synonym">Trachynia distachya</name>
    <dbReference type="NCBI Taxonomy" id="15368"/>
    <lineage>
        <taxon>Eukaryota</taxon>
        <taxon>Viridiplantae</taxon>
        <taxon>Streptophyta</taxon>
        <taxon>Embryophyta</taxon>
        <taxon>Tracheophyta</taxon>
        <taxon>Spermatophyta</taxon>
        <taxon>Magnoliopsida</taxon>
        <taxon>Liliopsida</taxon>
        <taxon>Poales</taxon>
        <taxon>Poaceae</taxon>
        <taxon>BOP clade</taxon>
        <taxon>Pooideae</taxon>
        <taxon>Stipodae</taxon>
        <taxon>Brachypodieae</taxon>
        <taxon>Brachypodium</taxon>
    </lineage>
</organism>
<reference evidence="2 3" key="1">
    <citation type="journal article" date="2010" name="Nature">
        <title>Genome sequencing and analysis of the model grass Brachypodium distachyon.</title>
        <authorList>
            <consortium name="International Brachypodium Initiative"/>
        </authorList>
    </citation>
    <scope>NUCLEOTIDE SEQUENCE [LARGE SCALE GENOMIC DNA]</scope>
    <source>
        <strain evidence="2 3">Bd21</strain>
    </source>
</reference>
<sequence>MPMARSKLIPASRQLLAVILASMFVLPPCSAATVKAPATLPAAPSPEGSTSAPGPAMVSKKIPDVILPQGLGGFGGGYGGQTVPGGGLGGYNGGYPGDGGFFGGGCCGLNNGFGTFGYDNGPLFFNSAPAALTGRFFRLRSSMAPLMVALAAAMLYF</sequence>
<name>I1IG77_BRADI</name>
<accession>I1IG77</accession>
<dbReference type="EMBL" id="CM000883">
    <property type="protein sequence ID" value="KQJ85690.2"/>
    <property type="molecule type" value="Genomic_DNA"/>
</dbReference>
<evidence type="ECO:0008006" key="5">
    <source>
        <dbReference type="Google" id="ProtNLM"/>
    </source>
</evidence>
<dbReference type="HOGENOM" id="CLU_1680346_0_0_1"/>
<dbReference type="Proteomes" id="UP000008810">
    <property type="component" value="Chromosome 4"/>
</dbReference>
<dbReference type="AlphaFoldDB" id="I1IG77"/>
<proteinExistence type="predicted"/>
<evidence type="ECO:0000313" key="2">
    <source>
        <dbReference type="EMBL" id="KQJ85690.2"/>
    </source>
</evidence>
<dbReference type="Gramene" id="KQJ85690">
    <property type="protein sequence ID" value="KQJ85690"/>
    <property type="gene ID" value="BRADI_4g01042v3"/>
</dbReference>
<evidence type="ECO:0000256" key="1">
    <source>
        <dbReference type="SAM" id="SignalP"/>
    </source>
</evidence>
<reference evidence="2" key="2">
    <citation type="submission" date="2017-06" db="EMBL/GenBank/DDBJ databases">
        <title>WGS assembly of Brachypodium distachyon.</title>
        <authorList>
            <consortium name="The International Brachypodium Initiative"/>
            <person name="Lucas S."/>
            <person name="Harmon-Smith M."/>
            <person name="Lail K."/>
            <person name="Tice H."/>
            <person name="Grimwood J."/>
            <person name="Bruce D."/>
            <person name="Barry K."/>
            <person name="Shu S."/>
            <person name="Lindquist E."/>
            <person name="Wang M."/>
            <person name="Pitluck S."/>
            <person name="Vogel J.P."/>
            <person name="Garvin D.F."/>
            <person name="Mockler T.C."/>
            <person name="Schmutz J."/>
            <person name="Rokhsar D."/>
            <person name="Bevan M.W."/>
        </authorList>
    </citation>
    <scope>NUCLEOTIDE SEQUENCE</scope>
    <source>
        <strain evidence="2">Bd21</strain>
    </source>
</reference>
<dbReference type="InParanoid" id="I1IG77"/>
<protein>
    <recommendedName>
        <fullName evidence="5">Glycine-rich protein</fullName>
    </recommendedName>
</protein>
<keyword evidence="4" id="KW-1185">Reference proteome</keyword>